<feature type="non-terminal residue" evidence="2">
    <location>
        <position position="1"/>
    </location>
</feature>
<accession>A0A6J4J7V7</accession>
<proteinExistence type="predicted"/>
<sequence>ALPPGQRFRRRAARPQPNPTLFWYPHRNVSGGLPHRYHQPPV</sequence>
<dbReference type="EMBL" id="CADCTQ010000257">
    <property type="protein sequence ID" value="CAA9270784.1"/>
    <property type="molecule type" value="Genomic_DNA"/>
</dbReference>
<evidence type="ECO:0000313" key="2">
    <source>
        <dbReference type="EMBL" id="CAA9270784.1"/>
    </source>
</evidence>
<gene>
    <name evidence="2" type="ORF">AVDCRST_MAG56-3202</name>
</gene>
<name>A0A6J4J7V7_9SPHI</name>
<dbReference type="AlphaFoldDB" id="A0A6J4J7V7"/>
<organism evidence="2">
    <name type="scientific">uncultured Cytophagales bacterium</name>
    <dbReference type="NCBI Taxonomy" id="158755"/>
    <lineage>
        <taxon>Bacteria</taxon>
        <taxon>Pseudomonadati</taxon>
        <taxon>Bacteroidota</taxon>
        <taxon>Sphingobacteriia</taxon>
        <taxon>Sphingobacteriales</taxon>
        <taxon>environmental samples</taxon>
    </lineage>
</organism>
<reference evidence="2" key="1">
    <citation type="submission" date="2020-02" db="EMBL/GenBank/DDBJ databases">
        <authorList>
            <person name="Meier V. D."/>
        </authorList>
    </citation>
    <scope>NUCLEOTIDE SEQUENCE</scope>
    <source>
        <strain evidence="2">AVDCRST_MAG56</strain>
    </source>
</reference>
<feature type="non-terminal residue" evidence="2">
    <location>
        <position position="42"/>
    </location>
</feature>
<evidence type="ECO:0000256" key="1">
    <source>
        <dbReference type="SAM" id="MobiDB-lite"/>
    </source>
</evidence>
<protein>
    <submittedName>
        <fullName evidence="2">Uncharacterized protein</fullName>
    </submittedName>
</protein>
<feature type="region of interest" description="Disordered" evidence="1">
    <location>
        <begin position="1"/>
        <end position="42"/>
    </location>
</feature>